<dbReference type="RefSeq" id="WP_087216221.1">
    <property type="nucleotide sequence ID" value="NZ_NFHN01000071.1"/>
</dbReference>
<reference evidence="2" key="1">
    <citation type="submission" date="2017-04" db="EMBL/GenBank/DDBJ databases">
        <title>Function of individual gut microbiota members based on whole genome sequencing of pure cultures obtained from chicken caecum.</title>
        <authorList>
            <person name="Medvecky M."/>
            <person name="Cejkova D."/>
            <person name="Polansky O."/>
            <person name="Karasova D."/>
            <person name="Kubasova T."/>
            <person name="Cizek A."/>
            <person name="Rychlik I."/>
        </authorList>
    </citation>
    <scope>NUCLEOTIDE SEQUENCE [LARGE SCALE GENOMIC DNA]</scope>
    <source>
        <strain evidence="2">An71</strain>
    </source>
</reference>
<proteinExistence type="predicted"/>
<evidence type="ECO:0000313" key="2">
    <source>
        <dbReference type="Proteomes" id="UP000195868"/>
    </source>
</evidence>
<dbReference type="EMBL" id="NFHN01000071">
    <property type="protein sequence ID" value="OUN41225.1"/>
    <property type="molecule type" value="Genomic_DNA"/>
</dbReference>
<name>A0A1Y3TZ46_LIMRT</name>
<protein>
    <submittedName>
        <fullName evidence="1">Uncharacterized protein</fullName>
    </submittedName>
</protein>
<accession>A0A1Y3TZ46</accession>
<gene>
    <name evidence="1" type="ORF">B5G22_11245</name>
</gene>
<organism evidence="1 2">
    <name type="scientific">Limosilactobacillus reuteri</name>
    <name type="common">Lactobacillus reuteri</name>
    <dbReference type="NCBI Taxonomy" id="1598"/>
    <lineage>
        <taxon>Bacteria</taxon>
        <taxon>Bacillati</taxon>
        <taxon>Bacillota</taxon>
        <taxon>Bacilli</taxon>
        <taxon>Lactobacillales</taxon>
        <taxon>Lactobacillaceae</taxon>
        <taxon>Limosilactobacillus</taxon>
    </lineage>
</organism>
<comment type="caution">
    <text evidence="1">The sequence shown here is derived from an EMBL/GenBank/DDBJ whole genome shotgun (WGS) entry which is preliminary data.</text>
</comment>
<dbReference type="AlphaFoldDB" id="A0A1Y3TZ46"/>
<sequence length="214" mass="24891">MKVVQNIENSEVNPFNDLISVELSDGRVLGDHISHLPLRDAQKEVIRQVESKDVRVSKYVLLHANDGKLPLKIRTVKALKGYSIDVINAVIYTPDGKIYDDYRINNSGYISPRTGSVTLHELVYFEYLYRVNKSLYEKIKADRSAYEIHHIQGWRKSRPEGNGLFNLRLLPKKLHYQYKNAVNTLERAYSKGQWQPLVWWTSIPRSKPNKKLLK</sequence>
<dbReference type="Proteomes" id="UP000195868">
    <property type="component" value="Unassembled WGS sequence"/>
</dbReference>
<evidence type="ECO:0000313" key="1">
    <source>
        <dbReference type="EMBL" id="OUN41225.1"/>
    </source>
</evidence>